<evidence type="ECO:0000256" key="3">
    <source>
        <dbReference type="SAM" id="Phobius"/>
    </source>
</evidence>
<dbReference type="CDD" id="cd03590">
    <property type="entry name" value="CLECT_DC-SIGN_like"/>
    <property type="match status" value="1"/>
</dbReference>
<keyword evidence="1" id="KW-0430">Lectin</keyword>
<sequence>MDLEAIYENVERRDIQKTTGPQTQSQSQDEGKDLKHIVIILKFVFSSCLSGGSRCLVLITVGLGLICVLLLVFIILQHNTITAERDLIKSYKNTAEEFNQTINSLQDNYTDLMTEKHQLQNNFNSLTQKNLELETKVNNLTAEKDQLQRDFKSLNEKNVSGWFFMSTELKNWSDSRQYCRERGADLVIINTEEKQVSLCECLLMNERNHTYSLVWIGLSDRENEGIMKWVDNSPLKQGFWLKGEPNDQNANEDCIELMPSNPVLNNWNDLPCSAKRNVFCEK</sequence>
<reference evidence="5" key="2">
    <citation type="submission" date="2025-09" db="UniProtKB">
        <authorList>
            <consortium name="Ensembl"/>
        </authorList>
    </citation>
    <scope>IDENTIFICATION</scope>
</reference>
<keyword evidence="3" id="KW-0812">Transmembrane</keyword>
<evidence type="ECO:0000256" key="2">
    <source>
        <dbReference type="SAM" id="Coils"/>
    </source>
</evidence>
<evidence type="ECO:0000256" key="1">
    <source>
        <dbReference type="ARBA" id="ARBA00022734"/>
    </source>
</evidence>
<proteinExistence type="predicted"/>
<dbReference type="InterPro" id="IPR051004">
    <property type="entry name" value="DC-SIGN_domain-containing"/>
</dbReference>
<evidence type="ECO:0000313" key="5">
    <source>
        <dbReference type="Ensembl" id="ENSCCRP00000067087.2"/>
    </source>
</evidence>
<keyword evidence="6" id="KW-1185">Reference proteome</keyword>
<feature type="coiled-coil region" evidence="2">
    <location>
        <begin position="88"/>
        <end position="157"/>
    </location>
</feature>
<dbReference type="SUPFAM" id="SSF56436">
    <property type="entry name" value="C-type lectin-like"/>
    <property type="match status" value="1"/>
</dbReference>
<dbReference type="InterPro" id="IPR033989">
    <property type="entry name" value="CD209-like_CTLD"/>
</dbReference>
<keyword evidence="3" id="KW-0472">Membrane</keyword>
<feature type="domain" description="C-type lectin" evidence="4">
    <location>
        <begin position="163"/>
        <end position="281"/>
    </location>
</feature>
<dbReference type="Pfam" id="PF00059">
    <property type="entry name" value="Lectin_C"/>
    <property type="match status" value="1"/>
</dbReference>
<dbReference type="GO" id="GO:0030246">
    <property type="term" value="F:carbohydrate binding"/>
    <property type="evidence" value="ECO:0007669"/>
    <property type="project" value="UniProtKB-KW"/>
</dbReference>
<reference evidence="5" key="1">
    <citation type="submission" date="2025-08" db="UniProtKB">
        <authorList>
            <consortium name="Ensembl"/>
        </authorList>
    </citation>
    <scope>IDENTIFICATION</scope>
</reference>
<accession>A0A8C1DSN9</accession>
<dbReference type="AlphaFoldDB" id="A0A8C1DSN9"/>
<dbReference type="PANTHER" id="PTHR22802">
    <property type="entry name" value="C-TYPE LECTIN SUPERFAMILY MEMBER"/>
    <property type="match status" value="1"/>
</dbReference>
<evidence type="ECO:0000313" key="6">
    <source>
        <dbReference type="Proteomes" id="UP001108240"/>
    </source>
</evidence>
<name>A0A8C1DSN9_CYPCA</name>
<dbReference type="InterPro" id="IPR016187">
    <property type="entry name" value="CTDL_fold"/>
</dbReference>
<dbReference type="InterPro" id="IPR016186">
    <property type="entry name" value="C-type_lectin-like/link_sf"/>
</dbReference>
<keyword evidence="2" id="KW-0175">Coiled coil</keyword>
<dbReference type="Ensembl" id="ENSCCRT00000072697.2">
    <property type="protein sequence ID" value="ENSCCRP00000067087.2"/>
    <property type="gene ID" value="ENSCCRG00000036163.2"/>
</dbReference>
<dbReference type="SMART" id="SM00034">
    <property type="entry name" value="CLECT"/>
    <property type="match status" value="1"/>
</dbReference>
<dbReference type="PANTHER" id="PTHR22802:SF471">
    <property type="entry name" value="CD209F ANTIGEN"/>
    <property type="match status" value="1"/>
</dbReference>
<dbReference type="Proteomes" id="UP001108240">
    <property type="component" value="Unplaced"/>
</dbReference>
<dbReference type="PROSITE" id="PS50041">
    <property type="entry name" value="C_TYPE_LECTIN_2"/>
    <property type="match status" value="1"/>
</dbReference>
<dbReference type="SUPFAM" id="SSF90257">
    <property type="entry name" value="Myosin rod fragments"/>
    <property type="match status" value="1"/>
</dbReference>
<dbReference type="Gene3D" id="3.10.100.10">
    <property type="entry name" value="Mannose-Binding Protein A, subunit A"/>
    <property type="match status" value="1"/>
</dbReference>
<dbReference type="InterPro" id="IPR001304">
    <property type="entry name" value="C-type_lectin-like"/>
</dbReference>
<keyword evidence="3" id="KW-1133">Transmembrane helix</keyword>
<dbReference type="OMA" id="QNANEDC"/>
<feature type="transmembrane region" description="Helical" evidence="3">
    <location>
        <begin position="55"/>
        <end position="76"/>
    </location>
</feature>
<organism evidence="5 6">
    <name type="scientific">Cyprinus carpio carpio</name>
    <dbReference type="NCBI Taxonomy" id="630221"/>
    <lineage>
        <taxon>Eukaryota</taxon>
        <taxon>Metazoa</taxon>
        <taxon>Chordata</taxon>
        <taxon>Craniata</taxon>
        <taxon>Vertebrata</taxon>
        <taxon>Euteleostomi</taxon>
        <taxon>Actinopterygii</taxon>
        <taxon>Neopterygii</taxon>
        <taxon>Teleostei</taxon>
        <taxon>Ostariophysi</taxon>
        <taxon>Cypriniformes</taxon>
        <taxon>Cyprinidae</taxon>
        <taxon>Cyprininae</taxon>
        <taxon>Cyprinus</taxon>
    </lineage>
</organism>
<dbReference type="GeneTree" id="ENSGT01020000230338"/>
<protein>
    <recommendedName>
        <fullName evidence="4">C-type lectin domain-containing protein</fullName>
    </recommendedName>
</protein>
<evidence type="ECO:0000259" key="4">
    <source>
        <dbReference type="PROSITE" id="PS50041"/>
    </source>
</evidence>
<dbReference type="Gene3D" id="1.20.5.340">
    <property type="match status" value="1"/>
</dbReference>